<accession>A0A177C9U3</accession>
<protein>
    <recommendedName>
        <fullName evidence="2">Bacteriophage T5 Orf172 DNA-binding domain-containing protein</fullName>
    </recommendedName>
</protein>
<dbReference type="OrthoDB" id="3511049at2759"/>
<gene>
    <name evidence="3" type="ORF">CC84DRAFT_1177547</name>
</gene>
<dbReference type="SMART" id="SM00974">
    <property type="entry name" value="T5orf172"/>
    <property type="match status" value="1"/>
</dbReference>
<evidence type="ECO:0000256" key="1">
    <source>
        <dbReference type="SAM" id="MobiDB-lite"/>
    </source>
</evidence>
<evidence type="ECO:0000313" key="4">
    <source>
        <dbReference type="Proteomes" id="UP000077069"/>
    </source>
</evidence>
<evidence type="ECO:0000259" key="2">
    <source>
        <dbReference type="SMART" id="SM00974"/>
    </source>
</evidence>
<dbReference type="InterPro" id="IPR018306">
    <property type="entry name" value="Phage_T5_Orf172_DNA-bd"/>
</dbReference>
<feature type="compositionally biased region" description="Basic and acidic residues" evidence="1">
    <location>
        <begin position="485"/>
        <end position="496"/>
    </location>
</feature>
<dbReference type="AlphaFoldDB" id="A0A177C9U3"/>
<feature type="compositionally biased region" description="Basic and acidic residues" evidence="1">
    <location>
        <begin position="237"/>
        <end position="250"/>
    </location>
</feature>
<evidence type="ECO:0000313" key="3">
    <source>
        <dbReference type="EMBL" id="OAG03548.1"/>
    </source>
</evidence>
<feature type="compositionally biased region" description="Polar residues" evidence="1">
    <location>
        <begin position="134"/>
        <end position="147"/>
    </location>
</feature>
<sequence>MDAIASLQMLKDRLLDHKSEAPMHCLFLYDSGKYCTFDCSEYPGDHPRIFSKAIKRLAKEINDVSKPDFIDVSRAVFFCYTHDLKTLKTYRKHLEALWDDASSEMRSELWNGLHKRIHSIPLPATPRRNRPRPVNTNSAPSNIPSIDSHSEVGCIPSTVDMDIETPSRPQTAQAKLNTGISYSDDRTTPIPFRGYGGVTCNVDPFAVNQDSGDSEPRSLGQMDEDGGPLDCRSTTAAKRESLPRQDKEPRAQCVQEDTLPIDAGASGNPETKLNENHAQFTNPNAGSSADANTQTGSTFEIGTSIFGHINASTSSQEFSFSFEFSKLSLECETKIRNDPSLVRISEMSNVAGNRKGIQPLNNVLEHPAERSYQTIFEKLQIQDDRVDGNDTRATRSRSRSPAPPRQTVQDAQASVGLPVSELESEKIPRSTSARRISSEKTPRLPETGKIDSEAPLCGTGRSRHNKPSSAASEVPDAPRPQSSSSKDRATDEDKSKTTKSSPTCSIPSFTPTKKTRPNHGSSPPKKRGTQPFEIALKIKKLLAKSLMQTKKTGLVYVMEAPKFFSTFEPAASADELWLKIGLTTDLDQRLERIEEQCGIAEIKAIGTSDLGCPMDLADRIEKLCHEQLAPFRRPFNCGSGRCPTEQHREWFAVEKDVAIRTMKLWKNFMDHKPYDADGKALSYPWRRSLADKEKFRLLEANGQESERDLLHRSLETWIKVTAEEQNVAGELSITAPLRLKPPLAFQDVIPTLFAGVLQKIIDGVDFSLLFSMISGSWKINLVSYNVVAVDENGVDDELKYFPIRIQLWAIETYLPMLPSGLCPVGDSGGRLRHLGKSRRLTNAAKLVRMQEMPYRDNDVLRAYRTQVNCRAPFDMTWPQFTNGVDRSKQNLYIRATPIHNKAPVFLSRLSAHPV</sequence>
<feature type="region of interest" description="Disordered" evidence="1">
    <location>
        <begin position="206"/>
        <end position="269"/>
    </location>
</feature>
<feature type="compositionally biased region" description="Basic and acidic residues" evidence="1">
    <location>
        <begin position="382"/>
        <end position="393"/>
    </location>
</feature>
<dbReference type="STRING" id="1460663.A0A177C9U3"/>
<keyword evidence="4" id="KW-1185">Reference proteome</keyword>
<name>A0A177C9U3_9PLEO</name>
<feature type="domain" description="Bacteriophage T5 Orf172 DNA-binding" evidence="2">
    <location>
        <begin position="572"/>
        <end position="665"/>
    </location>
</feature>
<feature type="region of interest" description="Disordered" evidence="1">
    <location>
        <begin position="121"/>
        <end position="151"/>
    </location>
</feature>
<dbReference type="Pfam" id="PF10544">
    <property type="entry name" value="T5orf172"/>
    <property type="match status" value="1"/>
</dbReference>
<proteinExistence type="predicted"/>
<dbReference type="InParanoid" id="A0A177C9U3"/>
<dbReference type="Proteomes" id="UP000077069">
    <property type="component" value="Unassembled WGS sequence"/>
</dbReference>
<dbReference type="EMBL" id="KV441554">
    <property type="protein sequence ID" value="OAG03548.1"/>
    <property type="molecule type" value="Genomic_DNA"/>
</dbReference>
<feature type="region of interest" description="Disordered" evidence="1">
    <location>
        <begin position="382"/>
        <end position="531"/>
    </location>
</feature>
<feature type="compositionally biased region" description="Basic and acidic residues" evidence="1">
    <location>
        <begin position="436"/>
        <end position="452"/>
    </location>
</feature>
<organism evidence="3 4">
    <name type="scientific">Paraphaeosphaeria sporulosa</name>
    <dbReference type="NCBI Taxonomy" id="1460663"/>
    <lineage>
        <taxon>Eukaryota</taxon>
        <taxon>Fungi</taxon>
        <taxon>Dikarya</taxon>
        <taxon>Ascomycota</taxon>
        <taxon>Pezizomycotina</taxon>
        <taxon>Dothideomycetes</taxon>
        <taxon>Pleosporomycetidae</taxon>
        <taxon>Pleosporales</taxon>
        <taxon>Massarineae</taxon>
        <taxon>Didymosphaeriaceae</taxon>
        <taxon>Paraphaeosphaeria</taxon>
    </lineage>
</organism>
<dbReference type="GeneID" id="28763775"/>
<reference evidence="3 4" key="1">
    <citation type="submission" date="2016-05" db="EMBL/GenBank/DDBJ databases">
        <title>Comparative analysis of secretome profiles of manganese(II)-oxidizing ascomycete fungi.</title>
        <authorList>
            <consortium name="DOE Joint Genome Institute"/>
            <person name="Zeiner C.A."/>
            <person name="Purvine S.O."/>
            <person name="Zink E.M."/>
            <person name="Wu S."/>
            <person name="Pasa-Tolic L."/>
            <person name="Chaput D.L."/>
            <person name="Haridas S."/>
            <person name="Grigoriev I.V."/>
            <person name="Santelli C.M."/>
            <person name="Hansel C.M."/>
        </authorList>
    </citation>
    <scope>NUCLEOTIDE SEQUENCE [LARGE SCALE GENOMIC DNA]</scope>
    <source>
        <strain evidence="3 4">AP3s5-JAC2a</strain>
    </source>
</reference>
<dbReference type="RefSeq" id="XP_018033913.1">
    <property type="nucleotide sequence ID" value="XM_018180289.1"/>
</dbReference>